<sequence length="90" mass="9509">MILSFAAFDVETANPARGSICSLGVAVVRDGVRVRTHSLLCRPPAAVGDFAPFNVRIHRITPARVADAPTFAELARRNGSPLTVLGGIAR</sequence>
<proteinExistence type="predicted"/>
<organism evidence="1 2">
    <name type="scientific">Nocardia rhizosphaerae</name>
    <dbReference type="NCBI Taxonomy" id="1691571"/>
    <lineage>
        <taxon>Bacteria</taxon>
        <taxon>Bacillati</taxon>
        <taxon>Actinomycetota</taxon>
        <taxon>Actinomycetes</taxon>
        <taxon>Mycobacteriales</taxon>
        <taxon>Nocardiaceae</taxon>
        <taxon>Nocardia</taxon>
    </lineage>
</organism>
<keyword evidence="2" id="KW-1185">Reference proteome</keyword>
<name>A0ABV8LAJ1_9NOCA</name>
<dbReference type="InterPro" id="IPR036397">
    <property type="entry name" value="RNaseH_sf"/>
</dbReference>
<evidence type="ECO:0008006" key="3">
    <source>
        <dbReference type="Google" id="ProtNLM"/>
    </source>
</evidence>
<dbReference type="InterPro" id="IPR012337">
    <property type="entry name" value="RNaseH-like_sf"/>
</dbReference>
<reference evidence="2" key="1">
    <citation type="journal article" date="2019" name="Int. J. Syst. Evol. Microbiol.">
        <title>The Global Catalogue of Microorganisms (GCM) 10K type strain sequencing project: providing services to taxonomists for standard genome sequencing and annotation.</title>
        <authorList>
            <consortium name="The Broad Institute Genomics Platform"/>
            <consortium name="The Broad Institute Genome Sequencing Center for Infectious Disease"/>
            <person name="Wu L."/>
            <person name="Ma J."/>
        </authorList>
    </citation>
    <scope>NUCLEOTIDE SEQUENCE [LARGE SCALE GENOMIC DNA]</scope>
    <source>
        <strain evidence="2">CGMCC 4.7204</strain>
    </source>
</reference>
<dbReference type="Proteomes" id="UP001595767">
    <property type="component" value="Unassembled WGS sequence"/>
</dbReference>
<accession>A0ABV8LAJ1</accession>
<dbReference type="Gene3D" id="3.30.420.10">
    <property type="entry name" value="Ribonuclease H-like superfamily/Ribonuclease H"/>
    <property type="match status" value="1"/>
</dbReference>
<gene>
    <name evidence="1" type="ORF">ACFOW8_19995</name>
</gene>
<evidence type="ECO:0000313" key="2">
    <source>
        <dbReference type="Proteomes" id="UP001595767"/>
    </source>
</evidence>
<dbReference type="RefSeq" id="WP_378552470.1">
    <property type="nucleotide sequence ID" value="NZ_JBHSBA010000012.1"/>
</dbReference>
<comment type="caution">
    <text evidence="1">The sequence shown here is derived from an EMBL/GenBank/DDBJ whole genome shotgun (WGS) entry which is preliminary data.</text>
</comment>
<dbReference type="SUPFAM" id="SSF53098">
    <property type="entry name" value="Ribonuclease H-like"/>
    <property type="match status" value="1"/>
</dbReference>
<dbReference type="EMBL" id="JBHSBA010000012">
    <property type="protein sequence ID" value="MFC4127218.1"/>
    <property type="molecule type" value="Genomic_DNA"/>
</dbReference>
<evidence type="ECO:0000313" key="1">
    <source>
        <dbReference type="EMBL" id="MFC4127218.1"/>
    </source>
</evidence>
<protein>
    <recommendedName>
        <fullName evidence="3">Exonuclease</fullName>
    </recommendedName>
</protein>